<dbReference type="Proteomes" id="UP001589813">
    <property type="component" value="Unassembled WGS sequence"/>
</dbReference>
<dbReference type="InterPro" id="IPR032251">
    <property type="entry name" value="DUF4826"/>
</dbReference>
<accession>A0ABV6BDR8</accession>
<organism evidence="1 2">
    <name type="scientific">Rheinheimera tilapiae</name>
    <dbReference type="NCBI Taxonomy" id="875043"/>
    <lineage>
        <taxon>Bacteria</taxon>
        <taxon>Pseudomonadati</taxon>
        <taxon>Pseudomonadota</taxon>
        <taxon>Gammaproteobacteria</taxon>
        <taxon>Chromatiales</taxon>
        <taxon>Chromatiaceae</taxon>
        <taxon>Rheinheimera</taxon>
    </lineage>
</organism>
<dbReference type="EMBL" id="JBHLXP010000003">
    <property type="protein sequence ID" value="MFC0049023.1"/>
    <property type="molecule type" value="Genomic_DNA"/>
</dbReference>
<gene>
    <name evidence="1" type="ORF">ACFFJP_12070</name>
</gene>
<protein>
    <submittedName>
        <fullName evidence="1">DUF4826 family protein</fullName>
    </submittedName>
</protein>
<reference evidence="1 2" key="1">
    <citation type="submission" date="2024-09" db="EMBL/GenBank/DDBJ databases">
        <authorList>
            <person name="Sun Q."/>
            <person name="Mori K."/>
        </authorList>
    </citation>
    <scope>NUCLEOTIDE SEQUENCE [LARGE SCALE GENOMIC DNA]</scope>
    <source>
        <strain evidence="1 2">KCTC 23315</strain>
    </source>
</reference>
<dbReference type="Pfam" id="PF16108">
    <property type="entry name" value="DUF4826"/>
    <property type="match status" value="1"/>
</dbReference>
<evidence type="ECO:0000313" key="1">
    <source>
        <dbReference type="EMBL" id="MFC0049023.1"/>
    </source>
</evidence>
<dbReference type="RefSeq" id="WP_377244125.1">
    <property type="nucleotide sequence ID" value="NZ_JBHLXP010000003.1"/>
</dbReference>
<keyword evidence="2" id="KW-1185">Reference proteome</keyword>
<sequence>MEWDDSADFDWCEQQFTAIQSYVAAQQIPHGLICDWPEWYTAPYVGLWVVEDPQDPGYAGHWILAGDSTGAQPQPVPFDHLPAEDLTEPRDAMAAFAKRWAALAAKASKGEAWQGSPVLAGDVAAQAKQLARQAQLLAMWAQDEDLWAED</sequence>
<evidence type="ECO:0000313" key="2">
    <source>
        <dbReference type="Proteomes" id="UP001589813"/>
    </source>
</evidence>
<name>A0ABV6BDR8_9GAMM</name>
<proteinExistence type="predicted"/>
<comment type="caution">
    <text evidence="1">The sequence shown here is derived from an EMBL/GenBank/DDBJ whole genome shotgun (WGS) entry which is preliminary data.</text>
</comment>